<comment type="caution">
    <text evidence="1">The sequence shown here is derived from an EMBL/GenBank/DDBJ whole genome shotgun (WGS) entry which is preliminary data.</text>
</comment>
<evidence type="ECO:0000313" key="2">
    <source>
        <dbReference type="Proteomes" id="UP001231649"/>
    </source>
</evidence>
<organism evidence="1 2">
    <name type="scientific">Mythimna loreyi</name>
    <dbReference type="NCBI Taxonomy" id="667449"/>
    <lineage>
        <taxon>Eukaryota</taxon>
        <taxon>Metazoa</taxon>
        <taxon>Ecdysozoa</taxon>
        <taxon>Arthropoda</taxon>
        <taxon>Hexapoda</taxon>
        <taxon>Insecta</taxon>
        <taxon>Pterygota</taxon>
        <taxon>Neoptera</taxon>
        <taxon>Endopterygota</taxon>
        <taxon>Lepidoptera</taxon>
        <taxon>Glossata</taxon>
        <taxon>Ditrysia</taxon>
        <taxon>Noctuoidea</taxon>
        <taxon>Noctuidae</taxon>
        <taxon>Noctuinae</taxon>
        <taxon>Hadenini</taxon>
        <taxon>Mythimna</taxon>
    </lineage>
</organism>
<reference evidence="1" key="1">
    <citation type="submission" date="2023-03" db="EMBL/GenBank/DDBJ databases">
        <title>Chromosome-level genomes of two armyworms, Mythimna separata and Mythimna loreyi, provide insights into the biosynthesis and reception of sex pheromones.</title>
        <authorList>
            <person name="Zhao H."/>
        </authorList>
    </citation>
    <scope>NUCLEOTIDE SEQUENCE</scope>
    <source>
        <strain evidence="1">BeijingLab</strain>
    </source>
</reference>
<gene>
    <name evidence="1" type="ORF">PYW08_007373</name>
</gene>
<dbReference type="Proteomes" id="UP001231649">
    <property type="component" value="Chromosome 2"/>
</dbReference>
<accession>A0ACC2RA49</accession>
<name>A0ACC2RA49_9NEOP</name>
<sequence>MAAAVPAQYVLERLSQLSTLNVKQTTWGYNGSNFKVLTEDDEVLINLNENLPNTIFRAGARRLFEFDAVDNAGTKLFSFQREYGIFMTKQRVKLYMDGGLVSVIHMNLKCCKPVLSINDAQDNPVLRLKGKLTNLSFFQLQTSDKTAIGAINKKFRGWTVELTTFKNDYIISVPADLAVTFKIAVIVACVFIDFGFHDGR</sequence>
<keyword evidence="2" id="KW-1185">Reference proteome</keyword>
<dbReference type="EMBL" id="CM056778">
    <property type="protein sequence ID" value="KAJ8736717.1"/>
    <property type="molecule type" value="Genomic_DNA"/>
</dbReference>
<evidence type="ECO:0000313" key="1">
    <source>
        <dbReference type="EMBL" id="KAJ8736717.1"/>
    </source>
</evidence>
<protein>
    <submittedName>
        <fullName evidence="1">Uncharacterized protein</fullName>
    </submittedName>
</protein>
<proteinExistence type="predicted"/>